<dbReference type="Pfam" id="PF00078">
    <property type="entry name" value="RVT_1"/>
    <property type="match status" value="1"/>
</dbReference>
<dbReference type="InterPro" id="IPR043128">
    <property type="entry name" value="Rev_trsase/Diguanyl_cyclase"/>
</dbReference>
<dbReference type="OrthoDB" id="161383at2759"/>
<dbReference type="Proteomes" id="UP000682733">
    <property type="component" value="Unassembled WGS sequence"/>
</dbReference>
<dbReference type="PANTHER" id="PTHR33064:SF37">
    <property type="entry name" value="RIBONUCLEASE H"/>
    <property type="match status" value="1"/>
</dbReference>
<dbReference type="InterPro" id="IPR043502">
    <property type="entry name" value="DNA/RNA_pol_sf"/>
</dbReference>
<dbReference type="PROSITE" id="PS50878">
    <property type="entry name" value="RT_POL"/>
    <property type="match status" value="1"/>
</dbReference>
<dbReference type="InterPro" id="IPR000477">
    <property type="entry name" value="RT_dom"/>
</dbReference>
<protein>
    <recommendedName>
        <fullName evidence="1">Reverse transcriptase domain-containing protein</fullName>
    </recommendedName>
</protein>
<evidence type="ECO:0000259" key="1">
    <source>
        <dbReference type="PROSITE" id="PS50878"/>
    </source>
</evidence>
<evidence type="ECO:0000313" key="2">
    <source>
        <dbReference type="EMBL" id="CAF4471658.1"/>
    </source>
</evidence>
<dbReference type="Gene3D" id="3.30.70.270">
    <property type="match status" value="1"/>
</dbReference>
<name>A0A8S2Z1K3_9BILA</name>
<dbReference type="InterPro" id="IPR051320">
    <property type="entry name" value="Viral_Replic_Matur_Polypro"/>
</dbReference>
<sequence>MNGPPTFQRIMHNLIGNGRWDYVVVYLDDILIFSKTFEDHKRHLNEVLSILNQANFQVNPEKCTITVREIEFLSDVINKDQIKPSPEKIRAIIELSPSKTLNEANEFL</sequence>
<accession>A0A8S2Z1K3</accession>
<proteinExistence type="predicted"/>
<reference evidence="3" key="1">
    <citation type="submission" date="2021-02" db="EMBL/GenBank/DDBJ databases">
        <authorList>
            <person name="Nowell W R."/>
        </authorList>
    </citation>
    <scope>NUCLEOTIDE SEQUENCE</scope>
</reference>
<dbReference type="SUPFAM" id="SSF56672">
    <property type="entry name" value="DNA/RNA polymerases"/>
    <property type="match status" value="1"/>
</dbReference>
<evidence type="ECO:0000313" key="3">
    <source>
        <dbReference type="EMBL" id="CAF4594739.1"/>
    </source>
</evidence>
<feature type="domain" description="Reverse transcriptase" evidence="1">
    <location>
        <begin position="1"/>
        <end position="77"/>
    </location>
</feature>
<dbReference type="EMBL" id="CAJOBA010087929">
    <property type="protein sequence ID" value="CAF4471658.1"/>
    <property type="molecule type" value="Genomic_DNA"/>
</dbReference>
<dbReference type="EMBL" id="CAJOBC010125920">
    <property type="protein sequence ID" value="CAF4594739.1"/>
    <property type="molecule type" value="Genomic_DNA"/>
</dbReference>
<dbReference type="Proteomes" id="UP000681722">
    <property type="component" value="Unassembled WGS sequence"/>
</dbReference>
<dbReference type="PANTHER" id="PTHR33064">
    <property type="entry name" value="POL PROTEIN"/>
    <property type="match status" value="1"/>
</dbReference>
<dbReference type="FunFam" id="3.30.70.270:FF:000003">
    <property type="entry name" value="Transposon Ty3-G Gag-Pol polyprotein"/>
    <property type="match status" value="1"/>
</dbReference>
<dbReference type="CDD" id="cd01647">
    <property type="entry name" value="RT_LTR"/>
    <property type="match status" value="1"/>
</dbReference>
<organism evidence="3 4">
    <name type="scientific">Didymodactylos carnosus</name>
    <dbReference type="NCBI Taxonomy" id="1234261"/>
    <lineage>
        <taxon>Eukaryota</taxon>
        <taxon>Metazoa</taxon>
        <taxon>Spiralia</taxon>
        <taxon>Gnathifera</taxon>
        <taxon>Rotifera</taxon>
        <taxon>Eurotatoria</taxon>
        <taxon>Bdelloidea</taxon>
        <taxon>Philodinida</taxon>
        <taxon>Philodinidae</taxon>
        <taxon>Didymodactylos</taxon>
    </lineage>
</organism>
<gene>
    <name evidence="3" type="ORF">SRO942_LOCUS48637</name>
    <name evidence="2" type="ORF">TMI583_LOCUS46729</name>
</gene>
<dbReference type="AlphaFoldDB" id="A0A8S2Z1K3"/>
<comment type="caution">
    <text evidence="3">The sequence shown here is derived from an EMBL/GenBank/DDBJ whole genome shotgun (WGS) entry which is preliminary data.</text>
</comment>
<evidence type="ECO:0000313" key="4">
    <source>
        <dbReference type="Proteomes" id="UP000681722"/>
    </source>
</evidence>